<feature type="region of interest" description="Disordered" evidence="3">
    <location>
        <begin position="1100"/>
        <end position="1125"/>
    </location>
</feature>
<dbReference type="Pfam" id="PF13812">
    <property type="entry name" value="PPR_3"/>
    <property type="match status" value="1"/>
</dbReference>
<evidence type="ECO:0008006" key="6">
    <source>
        <dbReference type="Google" id="ProtNLM"/>
    </source>
</evidence>
<name>A0A448YYC3_9STRA</name>
<feature type="repeat" description="PPR" evidence="2">
    <location>
        <begin position="590"/>
        <end position="620"/>
    </location>
</feature>
<protein>
    <recommendedName>
        <fullName evidence="6">Pentacotripeptide-repeat region of PRORP domain-containing protein</fullName>
    </recommendedName>
</protein>
<evidence type="ECO:0000313" key="4">
    <source>
        <dbReference type="EMBL" id="VEU34754.1"/>
    </source>
</evidence>
<dbReference type="PANTHER" id="PTHR47942:SF63">
    <property type="entry name" value="PENTATRICOPEPTIDE REPEAT-CONTAINING PROTEIN"/>
    <property type="match status" value="1"/>
</dbReference>
<evidence type="ECO:0000313" key="5">
    <source>
        <dbReference type="Proteomes" id="UP000291116"/>
    </source>
</evidence>
<feature type="compositionally biased region" description="Polar residues" evidence="3">
    <location>
        <begin position="299"/>
        <end position="313"/>
    </location>
</feature>
<feature type="compositionally biased region" description="Basic residues" evidence="3">
    <location>
        <begin position="210"/>
        <end position="222"/>
    </location>
</feature>
<dbReference type="Pfam" id="PF01535">
    <property type="entry name" value="PPR"/>
    <property type="match status" value="3"/>
</dbReference>
<dbReference type="EMBL" id="CAACVS010000037">
    <property type="protein sequence ID" value="VEU34754.1"/>
    <property type="molecule type" value="Genomic_DNA"/>
</dbReference>
<dbReference type="PANTHER" id="PTHR47942">
    <property type="entry name" value="TETRATRICOPEPTIDE REPEAT (TPR)-LIKE SUPERFAMILY PROTEIN-RELATED"/>
    <property type="match status" value="1"/>
</dbReference>
<dbReference type="InterPro" id="IPR051222">
    <property type="entry name" value="PPR/CCM1_RNA-binding"/>
</dbReference>
<reference evidence="4 5" key="1">
    <citation type="submission" date="2019-01" db="EMBL/GenBank/DDBJ databases">
        <authorList>
            <person name="Ferrante I. M."/>
        </authorList>
    </citation>
    <scope>NUCLEOTIDE SEQUENCE [LARGE SCALE GENOMIC DNA]</scope>
    <source>
        <strain evidence="4 5">B856</strain>
    </source>
</reference>
<dbReference type="Gene3D" id="1.25.40.10">
    <property type="entry name" value="Tetratricopeptide repeat domain"/>
    <property type="match status" value="4"/>
</dbReference>
<keyword evidence="1" id="KW-0677">Repeat</keyword>
<evidence type="ECO:0000256" key="2">
    <source>
        <dbReference type="PROSITE-ProRule" id="PRU00708"/>
    </source>
</evidence>
<dbReference type="AlphaFoldDB" id="A0A448YYC3"/>
<organism evidence="4 5">
    <name type="scientific">Pseudo-nitzschia multistriata</name>
    <dbReference type="NCBI Taxonomy" id="183589"/>
    <lineage>
        <taxon>Eukaryota</taxon>
        <taxon>Sar</taxon>
        <taxon>Stramenopiles</taxon>
        <taxon>Ochrophyta</taxon>
        <taxon>Bacillariophyta</taxon>
        <taxon>Bacillariophyceae</taxon>
        <taxon>Bacillariophycidae</taxon>
        <taxon>Bacillariales</taxon>
        <taxon>Bacillariaceae</taxon>
        <taxon>Pseudo-nitzschia</taxon>
    </lineage>
</organism>
<feature type="repeat" description="PPR" evidence="2">
    <location>
        <begin position="848"/>
        <end position="886"/>
    </location>
</feature>
<dbReference type="Proteomes" id="UP000291116">
    <property type="component" value="Unassembled WGS sequence"/>
</dbReference>
<dbReference type="OrthoDB" id="10261556at2759"/>
<feature type="region of interest" description="Disordered" evidence="3">
    <location>
        <begin position="251"/>
        <end position="270"/>
    </location>
</feature>
<dbReference type="InterPro" id="IPR011990">
    <property type="entry name" value="TPR-like_helical_dom_sf"/>
</dbReference>
<dbReference type="NCBIfam" id="TIGR00756">
    <property type="entry name" value="PPR"/>
    <property type="match status" value="1"/>
</dbReference>
<feature type="repeat" description="PPR" evidence="2">
    <location>
        <begin position="887"/>
        <end position="921"/>
    </location>
</feature>
<feature type="region of interest" description="Disordered" evidence="3">
    <location>
        <begin position="196"/>
        <end position="228"/>
    </location>
</feature>
<evidence type="ECO:0000256" key="1">
    <source>
        <dbReference type="ARBA" id="ARBA00022737"/>
    </source>
</evidence>
<dbReference type="Pfam" id="PF12854">
    <property type="entry name" value="PPR_1"/>
    <property type="match status" value="1"/>
</dbReference>
<evidence type="ECO:0000256" key="3">
    <source>
        <dbReference type="SAM" id="MobiDB-lite"/>
    </source>
</evidence>
<keyword evidence="5" id="KW-1185">Reference proteome</keyword>
<dbReference type="PROSITE" id="PS51375">
    <property type="entry name" value="PPR"/>
    <property type="match status" value="3"/>
</dbReference>
<dbReference type="InterPro" id="IPR002885">
    <property type="entry name" value="PPR_rpt"/>
</dbReference>
<accession>A0A448YYC3</accession>
<feature type="region of interest" description="Disordered" evidence="3">
    <location>
        <begin position="299"/>
        <end position="335"/>
    </location>
</feature>
<proteinExistence type="predicted"/>
<gene>
    <name evidence="4" type="ORF">PSNMU_V1.4_AUG-EV-PASAV3_0014840</name>
</gene>
<sequence>MLPSTTRRSVHSFQNRLVRYCVLRMQQHQGPRIALPFFFHGPLGQRTPATLTTGSTTTTTTTAAAEIRAANGTGPPPGPFRRGAFHLQSRAVPSEWRRGARSSASTAATAKTTATSIELKWRGMTDRILGLPVGTFDQGRWNEAITVLTYWFGNGGANHGIAGEDGRRSIHQNRTADSIRIETCWKILDRLDRELAGEEEQQQQQQQPPHHNRSASNRKNHQRLPPVLSTTDVLNPILVLWRDDFVEHHRDRESHRGRRRSSPSLPSEVARKLRRYEGRNLVRMDTATHAIVLDAAGKYSSSAMDGSTRSGTKGSLADEEPSAGGNRNLKHREEWHDSRHNQGVLFADRYLRDWINDYKRTAGSRSSERDARVGGPAQPDVVALGTVVHAWVESGLPGAAVRAEAWLKTWDDFWQEQENQGGLAGPESESKHLGVHHQQSKRNLYTFVLLAWARSGNPAKARAWIDRMIREGEYPDVRSFNCLLMAYQNAAPEQGKRDASGNRNRASKHNAECAEDVLRHMQRLYHDKDGFLSEPPNVASYNIVIDAWTKRAGSGSSSFRAKGKRERPIDAARRAHDWMEQMKLAGIPPNTITYNTVITAFSRAGEPLQSEKLLEEMITAHQNDCRGNLTPQTSNFLDGKDSGDTDDARNDVFFDETASTTTTKPDVQSFTSVLAGWARVGTFEAAERAEELLRTMQRPDVGIRPNVESFGACIHGWARVASGTHPRGSREHKRHIASGKQQQAEAVKRAEALFHEMREEHNIQPDVYSYTGLVNAYGRSGRAETAHKFLEACLGEYDRTKDPRMKPTVVTFTAILNAWSKASRDPLAAERAHQLLRRMKNDYGIQPNAFSYSAVLDAYARSDQPDAADKALRLFRDMRKVSGLEPNAYTCTNVLKAIARGGRVEEAEELLSELIHDERTRARLGAHAFSSVLYGWSKSKRTDAPIRAEALLIRMQELHRNRLIDEPPNAICCNSVLACWARSGLPGAAQRAEDLLRSISEEQECKKKDPDGDDSQDFPTIRPNRIMYNTVINAWANEGNAARANNLYEEFLERSKSEAGLAPPDEWTYRALWKATIKTSQVPSEEKLHQLKSLMRSMADSGFRPSDKMETDLQDILRTQGGEEH</sequence>
<feature type="region of interest" description="Disordered" evidence="3">
    <location>
        <begin position="723"/>
        <end position="742"/>
    </location>
</feature>